<dbReference type="Proteomes" id="UP000807716">
    <property type="component" value="Unassembled WGS sequence"/>
</dbReference>
<keyword evidence="5" id="KW-1185">Reference proteome</keyword>
<reference evidence="4" key="1">
    <citation type="journal article" date="2020" name="Fungal Divers.">
        <title>Resolving the Mortierellaceae phylogeny through synthesis of multi-gene phylogenetics and phylogenomics.</title>
        <authorList>
            <person name="Vandepol N."/>
            <person name="Liber J."/>
            <person name="Desiro A."/>
            <person name="Na H."/>
            <person name="Kennedy M."/>
            <person name="Barry K."/>
            <person name="Grigoriev I.V."/>
            <person name="Miller A.N."/>
            <person name="O'Donnell K."/>
            <person name="Stajich J.E."/>
            <person name="Bonito G."/>
        </authorList>
    </citation>
    <scope>NUCLEOTIDE SEQUENCE</scope>
    <source>
        <strain evidence="4">BC1065</strain>
    </source>
</reference>
<dbReference type="Pfam" id="PF00561">
    <property type="entry name" value="Abhydrolase_1"/>
    <property type="match status" value="1"/>
</dbReference>
<dbReference type="OrthoDB" id="408373at2759"/>
<proteinExistence type="inferred from homology"/>
<dbReference type="EMBL" id="JAAAJB010000119">
    <property type="protein sequence ID" value="KAG0265291.1"/>
    <property type="molecule type" value="Genomic_DNA"/>
</dbReference>
<dbReference type="PRINTS" id="PR00412">
    <property type="entry name" value="EPOXHYDRLASE"/>
</dbReference>
<evidence type="ECO:0000256" key="2">
    <source>
        <dbReference type="ARBA" id="ARBA00038334"/>
    </source>
</evidence>
<dbReference type="PRINTS" id="PR00111">
    <property type="entry name" value="ABHYDROLASE"/>
</dbReference>
<protein>
    <recommendedName>
        <fullName evidence="3">AB hydrolase-1 domain-containing protein</fullName>
    </recommendedName>
</protein>
<dbReference type="PANTHER" id="PTHR43329">
    <property type="entry name" value="EPOXIDE HYDROLASE"/>
    <property type="match status" value="1"/>
</dbReference>
<keyword evidence="1" id="KW-0378">Hydrolase</keyword>
<comment type="caution">
    <text evidence="4">The sequence shown here is derived from an EMBL/GenBank/DDBJ whole genome shotgun (WGS) entry which is preliminary data.</text>
</comment>
<gene>
    <name evidence="4" type="ORF">DFQ27_000697</name>
</gene>
<evidence type="ECO:0000256" key="1">
    <source>
        <dbReference type="ARBA" id="ARBA00022801"/>
    </source>
</evidence>
<sequence length="355" mass="41131">MSQGNHHIDYQTNIRGPANHHQQQIRRPESWLIRILSSKVVARLAILCVRMFTPLMLLMPRRPQWTVRRKCTQVFLDPASFSHYYTTLGGYRYHYVDEGPKDGPVLFFVHGFPDFWYGWRHQIRYFSQKGYRVIAIDKLGYGETDKPVVSLERTHPYTVKRIAGHIKELLDQLQIQQVVVVGHDWGAIVAGKVASWYPERCRAYISIGNPIRPPMTKPISVENLVQENLAFAYFAAFGRAGCEKYLRRDRNVYIQNFEAGGWHGPLNYYRTLYLNYKDDMGLVGTKLKVPTLLVIVRGDPILTQRYCHNVPKDFIETYEETWVRGGHFILSEDPKGVNGRIEDYLNSLPAAVSQN</sequence>
<dbReference type="InterPro" id="IPR000639">
    <property type="entry name" value="Epox_hydrolase-like"/>
</dbReference>
<feature type="domain" description="AB hydrolase-1" evidence="3">
    <location>
        <begin position="104"/>
        <end position="214"/>
    </location>
</feature>
<name>A0A9P6QCF7_9FUNG</name>
<dbReference type="Gene3D" id="3.40.50.1820">
    <property type="entry name" value="alpha/beta hydrolase"/>
    <property type="match status" value="1"/>
</dbReference>
<dbReference type="SUPFAM" id="SSF53474">
    <property type="entry name" value="alpha/beta-Hydrolases"/>
    <property type="match status" value="1"/>
</dbReference>
<dbReference type="GO" id="GO:0016787">
    <property type="term" value="F:hydrolase activity"/>
    <property type="evidence" value="ECO:0007669"/>
    <property type="project" value="UniProtKB-KW"/>
</dbReference>
<dbReference type="InterPro" id="IPR000073">
    <property type="entry name" value="AB_hydrolase_1"/>
</dbReference>
<organism evidence="4 5">
    <name type="scientific">Actinomortierella ambigua</name>
    <dbReference type="NCBI Taxonomy" id="1343610"/>
    <lineage>
        <taxon>Eukaryota</taxon>
        <taxon>Fungi</taxon>
        <taxon>Fungi incertae sedis</taxon>
        <taxon>Mucoromycota</taxon>
        <taxon>Mortierellomycotina</taxon>
        <taxon>Mortierellomycetes</taxon>
        <taxon>Mortierellales</taxon>
        <taxon>Mortierellaceae</taxon>
        <taxon>Actinomortierella</taxon>
    </lineage>
</organism>
<accession>A0A9P6QCF7</accession>
<evidence type="ECO:0000313" key="5">
    <source>
        <dbReference type="Proteomes" id="UP000807716"/>
    </source>
</evidence>
<evidence type="ECO:0000313" key="4">
    <source>
        <dbReference type="EMBL" id="KAG0265291.1"/>
    </source>
</evidence>
<dbReference type="AlphaFoldDB" id="A0A9P6QCF7"/>
<evidence type="ECO:0000259" key="3">
    <source>
        <dbReference type="Pfam" id="PF00561"/>
    </source>
</evidence>
<comment type="similarity">
    <text evidence="2">Belongs to the AB hydrolase superfamily. Epoxide hydrolase family.</text>
</comment>
<dbReference type="InterPro" id="IPR029058">
    <property type="entry name" value="AB_hydrolase_fold"/>
</dbReference>